<evidence type="ECO:0000256" key="1">
    <source>
        <dbReference type="SAM" id="MobiDB-lite"/>
    </source>
</evidence>
<protein>
    <submittedName>
        <fullName evidence="2">Uncharacterized protein</fullName>
    </submittedName>
</protein>
<feature type="compositionally biased region" description="Polar residues" evidence="1">
    <location>
        <begin position="67"/>
        <end position="76"/>
    </location>
</feature>
<feature type="region of interest" description="Disordered" evidence="1">
    <location>
        <begin position="416"/>
        <end position="447"/>
    </location>
</feature>
<feature type="compositionally biased region" description="Basic and acidic residues" evidence="1">
    <location>
        <begin position="134"/>
        <end position="165"/>
    </location>
</feature>
<feature type="region of interest" description="Disordered" evidence="1">
    <location>
        <begin position="132"/>
        <end position="167"/>
    </location>
</feature>
<reference evidence="2 3" key="1">
    <citation type="submission" date="2016-02" db="EMBL/GenBank/DDBJ databases">
        <title>Genome analysis of coral dinoflagellate symbionts highlights evolutionary adaptations to a symbiotic lifestyle.</title>
        <authorList>
            <person name="Aranda M."/>
            <person name="Li Y."/>
            <person name="Liew Y.J."/>
            <person name="Baumgarten S."/>
            <person name="Simakov O."/>
            <person name="Wilson M."/>
            <person name="Piel J."/>
            <person name="Ashoor H."/>
            <person name="Bougouffa S."/>
            <person name="Bajic V.B."/>
            <person name="Ryu T."/>
            <person name="Ravasi T."/>
            <person name="Bayer T."/>
            <person name="Micklem G."/>
            <person name="Kim H."/>
            <person name="Bhak J."/>
            <person name="Lajeunesse T.C."/>
            <person name="Voolstra C.R."/>
        </authorList>
    </citation>
    <scope>NUCLEOTIDE SEQUENCE [LARGE SCALE GENOMIC DNA]</scope>
    <source>
        <strain evidence="2 3">CCMP2467</strain>
    </source>
</reference>
<sequence length="1883" mass="210517">MSSFVCDAVGREWERVEDENEDRSSTTTVLPSAMQPPGAGVVRSEHWSPSVNGSLEGQELWKGTPTRRPSSWNGEVTSAPEGLEHEAQSHGSWEWQEQEWSHYSWESDPWASHLDSAPPGWRRPYSNWESQSYDEEKAQTPSDEHVPFPRLLSRRENSPAEEDKQVVTPRRAQIFGGLGDLPHMILPPPVVTFEVVAFYLILRKCHATKVIEMKYGIRGKSHTSSKNGEFYMISSEDINQIKKPGESWKDYWRSVEFWLASQGANLPPEVRASRLMQQLKDRAGKIVNHLSVAEVTGPDGVEEVDKKRQKFMRLGRYPNESLESFINRASIYRHENDACQNYRVGTKFYLGHLMDAARLTRKDEALIKTASGGLHDEGRVINAMLELSEQLEGLPGYPIGRGEPDLPDEDRYLVQKDKDSGERHHRRDERGRRPFRNTRGGRDRRGRWVGRMKKLKQVFHAILEDNEDRAERRGGPRRVWICYRSKLKGVPLEYVRLAALEQVESSKVCQQALQEVEKELQGGRPKVEEMVEPEVANPDPPVLEFSAQTSQLRWNLLRHHIWMTSRPSYIETIVLFFGFPKLVNLRRRGSALMLDLAQQPLPQPAQGQGILHASSKWELESAMRLQRHMLTEARGTKWEVPAAETGRLTEEIAQAMNQLQVSPPQKEMEQPVTGKPRLEYKWNKLEPAWKEAFIKPLKEAIDVYIDNQAVEPVPMGQMVPPDNILPSRFVLTNKSEEQVLEKARLKARWVLEGHLDKEAGKYATEAPTASLVAHNIVCFISAQCGWTWPNVCLNVWEEEWPEEFVRLTKGGFGLSDSPRLWYLRLRRGLVDVGLKELKLSRGTFVFHHQGEMRGVVAVHVDDFRISFDPKFDYFLNKLRETFSFGDWKMALNETVKFCGRWERQCPKTFQVTVTMDGYAHKLLDPPQRAQGDRQPLTDAEKKWVASVGGKGGLIWPSDYPKVQQMAGARDPETLKSLLQLVKKAHEPYHCVFQAIPGGFDKMIFLAVAAMPKGRSQGGMMIMNASEDILDGDAQVNCLLYHSAVLKRVVCSSLAAEISQAAEALEQCDCVRAMMAEIVDVNFKLNLFMERELVDKRLAIDIAILKESLYEPNSNRWVRWVPGMTVPSDGFTKEYGNPMRDAVMQGGQWSLRDSPEAQKLREEAGHRKRQCRDRVRIREQEFEVVCQAADIELNRTAVRKIIKKFDKRFHVRFHEVISIPDSPNLMIDASAISTWLLAPALQCLRLIKTWSGGPQPGDFVERPLRQFSFWAEELRAGAAIARCQIAGGPCATPTDLRLQLICGQDLQCRVRNTFIHVSSNKGGSRLRSHSLPSRLAQREEELNEALPLPPELPVITLEHAMCDRFELQPIPRQLPATCALDYEEQETEADEIQRWEYSTGTYYQHNFYQGADFAVVPDCKAAATILSSPSTMSEVMITTKDSSSTLDHSPKGKGGGASKPESNAIGHVSKVRATLLAPLGIWARRTQRRTLRRASSKHPGYLGSERPRPLLWSTAVEGTWKEVLEACSRAPSACFEAGIAFLGIELLNQAGGLAEATAALSGKLGVPLIVCLVDGVIGCSREPRQLRQSSWFGRIMAHLRRIWGSASPPKPIELEKGNALSLALFQDCGALPMVIGAADKDLGFEAGGCQELGEVTAAVVLADSLEASEAAASRICSVYPDATTVRSVPLQLLSVSHHHFVLLAPSVERLDGVPAWAKLREADHSVIRECTLEVSIRNPGCVCQIRPARRVEASQAVEVVGTTIRAGAKMQMMVSCLLFSDRARGQALFGEKGGDAAAAQRLGVEVAGCLGRGQVLATGAGVAAQTWQVLAEHRFGLQVVDGVSRGLSNLPLSDSTSAVPSFQAAGMGHGNPDGTSTNACSTFL</sequence>
<feature type="region of interest" description="Disordered" evidence="1">
    <location>
        <begin position="1438"/>
        <end position="1462"/>
    </location>
</feature>
<gene>
    <name evidence="2" type="ORF">AK812_SmicGene22878</name>
</gene>
<keyword evidence="3" id="KW-1185">Reference proteome</keyword>
<organism evidence="2 3">
    <name type="scientific">Symbiodinium microadriaticum</name>
    <name type="common">Dinoflagellate</name>
    <name type="synonym">Zooxanthella microadriatica</name>
    <dbReference type="NCBI Taxonomy" id="2951"/>
    <lineage>
        <taxon>Eukaryota</taxon>
        <taxon>Sar</taxon>
        <taxon>Alveolata</taxon>
        <taxon>Dinophyceae</taxon>
        <taxon>Suessiales</taxon>
        <taxon>Symbiodiniaceae</taxon>
        <taxon>Symbiodinium</taxon>
    </lineage>
</organism>
<feature type="region of interest" description="Disordered" evidence="1">
    <location>
        <begin position="1"/>
        <end position="92"/>
    </location>
</feature>
<comment type="caution">
    <text evidence="2">The sequence shown here is derived from an EMBL/GenBank/DDBJ whole genome shotgun (WGS) entry which is preliminary data.</text>
</comment>
<dbReference type="OrthoDB" id="10282805at2759"/>
<evidence type="ECO:0000313" key="2">
    <source>
        <dbReference type="EMBL" id="OLP95043.1"/>
    </source>
</evidence>
<proteinExistence type="predicted"/>
<name>A0A1Q9DIR0_SYMMI</name>
<evidence type="ECO:0000313" key="3">
    <source>
        <dbReference type="Proteomes" id="UP000186817"/>
    </source>
</evidence>
<dbReference type="Proteomes" id="UP000186817">
    <property type="component" value="Unassembled WGS sequence"/>
</dbReference>
<accession>A0A1Q9DIR0</accession>
<feature type="compositionally biased region" description="Basic and acidic residues" evidence="1">
    <location>
        <begin position="416"/>
        <end position="432"/>
    </location>
</feature>
<dbReference type="EMBL" id="LSRX01000518">
    <property type="protein sequence ID" value="OLP95043.1"/>
    <property type="molecule type" value="Genomic_DNA"/>
</dbReference>